<comment type="function">
    <text evidence="9">Acts as a component of the GARP complex that is involved in retrograde transport from early and late endosomes to the trans-Golgi network (TGN). The GARP complex is required for the maintenance of the cycling of mannose 6-phosphate receptors between the TGN and endosomes, this cycling is necessary for proper lysosomal sorting of acid hydrolases such as CTSD. Within the GARP complex, required to tether the complex to the TGN. Not involved in endocytic recycling.</text>
</comment>
<sequence>MASSHSSSPVPHLHGRGQGGTCHKDHVPSPPRHRNVRSLPDVCPKEWTVYNSKVNLPAALNDPRLSKRESDFFTKTWGLDFAETEVMPSFFLPNITQEHFTAYLQETAQREKIHERCKAICPNKEDLDSFFPQIFLKPDFALEEPATFSAVLPWSHFGGTVGKSSRDVASSKLLQEKLSHYLDVVEVSIARQISMRSDAFFHAMSSQHELQDRLLDTQHAVAVLREKTAAMERVMCLGPLKALRAALTRNNCVKLHNKLKLMAAVHQTQPTVQLLLSTSEFVGALELIATTKEVLQQELQGVHSFRHLGSQLCELEKLIDKMMVEEFSMYARSDLSRSLRDEPQILEKDRLESLAFGLLRQRKLDFLDIYTEEMMQAAKWQVCISVCVCVSLSRCVSILRPADQMRLMAFPQWLELLKDIFDSFIFFLQRIKATLTVIRNVVLEVLSSSQKNRLLGDMGPESSGQESTDLSLVQGEAELAYLTHEGLFISDALDQAQQRKQQQTMAQDQSSVQGSRLQQGPRSEAPFGGTTDTFLELNTVINNIQDLLYTASNISHDRCVKVLQARAKDGSLERLSSAEFVTLSQAVEAFVRDTEELCCRRSVSLRGALQSQANRFVHRFHEERKTKLSLLLDNERWKQAEVPSEFQDLVNSIAEGRITLPERKTADQRKPAEFLIIDGQKYAVVGTVLLLIRIFLEYCQCVNDIPSIATDMLTRLSDLLKHFNSRSCQLVLGAGALQVVGLKTITTKNLALASRCLQLVVHYIPVLRAHFEKKLQPKHFSVLRHFDHITKDYNDHISEISSKLVAIMDSLFEKLLSKYEVKAPMPSACFRNVCKQMAKMHEAISELLPEEQMQVLFLRINASFKLHLKKQLSRLSVINDGGPQHGLVVVDVAFYTENIQVLRSLENLDLNMAEIWEQKR</sequence>
<evidence type="ECO:0000256" key="3">
    <source>
        <dbReference type="ARBA" id="ARBA00017665"/>
    </source>
</evidence>
<evidence type="ECO:0000313" key="14">
    <source>
        <dbReference type="Proteomes" id="UP000265120"/>
    </source>
</evidence>
<evidence type="ECO:0000256" key="4">
    <source>
        <dbReference type="ARBA" id="ARBA00022448"/>
    </source>
</evidence>
<keyword evidence="7" id="KW-0333">Golgi apparatus</keyword>
<dbReference type="FunFam" id="1.20.1280.130:FF:000001">
    <property type="entry name" value="Vacuolar protein sorting-associated protein 54"/>
    <property type="match status" value="1"/>
</dbReference>
<keyword evidence="8" id="KW-0175">Coiled coil</keyword>
<feature type="domain" description="Vacuolar protein sorting-associated protein 54 C-terminal" evidence="12">
    <location>
        <begin position="680"/>
        <end position="809"/>
    </location>
</feature>
<reference evidence="13" key="2">
    <citation type="submission" date="2025-08" db="UniProtKB">
        <authorList>
            <consortium name="Ensembl"/>
        </authorList>
    </citation>
    <scope>IDENTIFICATION</scope>
</reference>
<evidence type="ECO:0000256" key="1">
    <source>
        <dbReference type="ARBA" id="ARBA00004601"/>
    </source>
</evidence>
<comment type="similarity">
    <text evidence="2">Belongs to the VPS54 family.</text>
</comment>
<dbReference type="GO" id="GO:0015031">
    <property type="term" value="P:protein transport"/>
    <property type="evidence" value="ECO:0007669"/>
    <property type="project" value="UniProtKB-KW"/>
</dbReference>
<evidence type="ECO:0000256" key="2">
    <source>
        <dbReference type="ARBA" id="ARBA00009150"/>
    </source>
</evidence>
<evidence type="ECO:0000259" key="12">
    <source>
        <dbReference type="Pfam" id="PF07928"/>
    </source>
</evidence>
<dbReference type="PANTHER" id="PTHR12965:SF0">
    <property type="entry name" value="VACUOLAR PROTEIN SORTING-ASSOCIATED PROTEIN 54"/>
    <property type="match status" value="1"/>
</dbReference>
<dbReference type="GO" id="GO:0042147">
    <property type="term" value="P:retrograde transport, endosome to Golgi"/>
    <property type="evidence" value="ECO:0007669"/>
    <property type="project" value="InterPro"/>
</dbReference>
<dbReference type="GO" id="GO:0000938">
    <property type="term" value="C:GARP complex"/>
    <property type="evidence" value="ECO:0007669"/>
    <property type="project" value="InterPro"/>
</dbReference>
<evidence type="ECO:0000256" key="7">
    <source>
        <dbReference type="ARBA" id="ARBA00023034"/>
    </source>
</evidence>
<dbReference type="PANTHER" id="PTHR12965">
    <property type="entry name" value="VACUOLAR PROTEIN SORTING 54"/>
    <property type="match status" value="1"/>
</dbReference>
<dbReference type="GO" id="GO:0006896">
    <property type="term" value="P:Golgi to vacuole transport"/>
    <property type="evidence" value="ECO:0007669"/>
    <property type="project" value="TreeGrafter"/>
</dbReference>
<reference evidence="13" key="3">
    <citation type="submission" date="2025-09" db="UniProtKB">
        <authorList>
            <consortium name="Ensembl"/>
        </authorList>
    </citation>
    <scope>IDENTIFICATION</scope>
</reference>
<dbReference type="Pfam" id="PF07928">
    <property type="entry name" value="Vps54"/>
    <property type="match status" value="1"/>
</dbReference>
<dbReference type="InterPro" id="IPR039745">
    <property type="entry name" value="Vps54"/>
</dbReference>
<keyword evidence="4" id="KW-0813">Transport</keyword>
<dbReference type="Proteomes" id="UP000265120">
    <property type="component" value="Chromosome 9"/>
</dbReference>
<feature type="compositionally biased region" description="Polar residues" evidence="11">
    <location>
        <begin position="510"/>
        <end position="521"/>
    </location>
</feature>
<name>A0A3P8VT86_CYNSE</name>
<organism evidence="13 14">
    <name type="scientific">Cynoglossus semilaevis</name>
    <name type="common">Tongue sole</name>
    <dbReference type="NCBI Taxonomy" id="244447"/>
    <lineage>
        <taxon>Eukaryota</taxon>
        <taxon>Metazoa</taxon>
        <taxon>Chordata</taxon>
        <taxon>Craniata</taxon>
        <taxon>Vertebrata</taxon>
        <taxon>Euteleostomi</taxon>
        <taxon>Actinopterygii</taxon>
        <taxon>Neopterygii</taxon>
        <taxon>Teleostei</taxon>
        <taxon>Neoteleostei</taxon>
        <taxon>Acanthomorphata</taxon>
        <taxon>Carangaria</taxon>
        <taxon>Pleuronectiformes</taxon>
        <taxon>Pleuronectoidei</taxon>
        <taxon>Cynoglossidae</taxon>
        <taxon>Cynoglossinae</taxon>
        <taxon>Cynoglossus</taxon>
    </lineage>
</organism>
<dbReference type="Ensembl" id="ENSCSET00000015863.1">
    <property type="protein sequence ID" value="ENSCSEP00000015670.1"/>
    <property type="gene ID" value="ENSCSEG00000010003.1"/>
</dbReference>
<feature type="region of interest" description="Disordered" evidence="11">
    <location>
        <begin position="1"/>
        <end position="38"/>
    </location>
</feature>
<comment type="subcellular location">
    <subcellularLocation>
        <location evidence="1">Golgi apparatus</location>
        <location evidence="1">trans-Golgi network</location>
    </subcellularLocation>
</comment>
<feature type="region of interest" description="Disordered" evidence="11">
    <location>
        <begin position="499"/>
        <end position="529"/>
    </location>
</feature>
<accession>A0A3P8VT86</accession>
<dbReference type="AlphaFoldDB" id="A0A3P8VT86"/>
<dbReference type="Gene3D" id="6.10.250.860">
    <property type="match status" value="1"/>
</dbReference>
<evidence type="ECO:0000256" key="11">
    <source>
        <dbReference type="SAM" id="MobiDB-lite"/>
    </source>
</evidence>
<evidence type="ECO:0000256" key="8">
    <source>
        <dbReference type="ARBA" id="ARBA00023054"/>
    </source>
</evidence>
<protein>
    <recommendedName>
        <fullName evidence="3">Vacuolar protein sorting-associated protein 54</fullName>
    </recommendedName>
</protein>
<reference evidence="13 14" key="1">
    <citation type="journal article" date="2014" name="Nat. Genet.">
        <title>Whole-genome sequence of a flatfish provides insights into ZW sex chromosome evolution and adaptation to a benthic lifestyle.</title>
        <authorList>
            <person name="Chen S."/>
            <person name="Zhang G."/>
            <person name="Shao C."/>
            <person name="Huang Q."/>
            <person name="Liu G."/>
            <person name="Zhang P."/>
            <person name="Song W."/>
            <person name="An N."/>
            <person name="Chalopin D."/>
            <person name="Volff J.N."/>
            <person name="Hong Y."/>
            <person name="Li Q."/>
            <person name="Sha Z."/>
            <person name="Zhou H."/>
            <person name="Xie M."/>
            <person name="Yu Q."/>
            <person name="Liu Y."/>
            <person name="Xiang H."/>
            <person name="Wang N."/>
            <person name="Wu K."/>
            <person name="Yang C."/>
            <person name="Zhou Q."/>
            <person name="Liao X."/>
            <person name="Yang L."/>
            <person name="Hu Q."/>
            <person name="Zhang J."/>
            <person name="Meng L."/>
            <person name="Jin L."/>
            <person name="Tian Y."/>
            <person name="Lian J."/>
            <person name="Yang J."/>
            <person name="Miao G."/>
            <person name="Liu S."/>
            <person name="Liang Z."/>
            <person name="Yan F."/>
            <person name="Li Y."/>
            <person name="Sun B."/>
            <person name="Zhang H."/>
            <person name="Zhang J."/>
            <person name="Zhu Y."/>
            <person name="Du M."/>
            <person name="Zhao Y."/>
            <person name="Schartl M."/>
            <person name="Tang Q."/>
            <person name="Wang J."/>
        </authorList>
    </citation>
    <scope>NUCLEOTIDE SEQUENCE</scope>
</reference>
<evidence type="ECO:0000256" key="6">
    <source>
        <dbReference type="ARBA" id="ARBA00022927"/>
    </source>
</evidence>
<feature type="compositionally biased region" description="Low complexity" evidence="11">
    <location>
        <begin position="499"/>
        <end position="509"/>
    </location>
</feature>
<evidence type="ECO:0000256" key="9">
    <source>
        <dbReference type="ARBA" id="ARBA00058043"/>
    </source>
</evidence>
<comment type="subunit">
    <text evidence="10">Component of the Golgi-associated retrograde protein (GARP) complex, also called VFT (VPS fifty-three) complex, composed of VPS51, VPS52, VPS53 and VPS54. EIPR1 interacts with GARP complex and mediates its recruitment to the trans-Golgi network. Interacts with VPS51 in an EIPR1-independent manner.</text>
</comment>
<keyword evidence="6" id="KW-0653">Protein transport</keyword>
<dbReference type="InterPro" id="IPR012501">
    <property type="entry name" value="Vps54_C"/>
</dbReference>
<dbReference type="GO" id="GO:0005829">
    <property type="term" value="C:cytosol"/>
    <property type="evidence" value="ECO:0007669"/>
    <property type="project" value="GOC"/>
</dbReference>
<evidence type="ECO:0000313" key="13">
    <source>
        <dbReference type="Ensembl" id="ENSCSEP00000015670.1"/>
    </source>
</evidence>
<evidence type="ECO:0000256" key="10">
    <source>
        <dbReference type="ARBA" id="ARBA00063265"/>
    </source>
</evidence>
<evidence type="ECO:0000256" key="5">
    <source>
        <dbReference type="ARBA" id="ARBA00022553"/>
    </source>
</evidence>
<dbReference type="GeneTree" id="ENSGT00390000000583"/>
<keyword evidence="14" id="KW-1185">Reference proteome</keyword>
<keyword evidence="5" id="KW-0597">Phosphoprotein</keyword>
<dbReference type="GO" id="GO:0019905">
    <property type="term" value="F:syntaxin binding"/>
    <property type="evidence" value="ECO:0007669"/>
    <property type="project" value="TreeGrafter"/>
</dbReference>
<dbReference type="Gene3D" id="1.20.1280.130">
    <property type="match status" value="1"/>
</dbReference>
<proteinExistence type="inferred from homology"/>